<evidence type="ECO:0000256" key="1">
    <source>
        <dbReference type="ARBA" id="ARBA00022801"/>
    </source>
</evidence>
<dbReference type="InterPro" id="IPR052940">
    <property type="entry name" value="Carb_Esterase_6"/>
</dbReference>
<keyword evidence="4" id="KW-1185">Reference proteome</keyword>
<gene>
    <name evidence="3" type="ORF">SAMN05421761_107116</name>
</gene>
<dbReference type="Gene3D" id="3.40.50.1110">
    <property type="entry name" value="SGNH hydrolase"/>
    <property type="match status" value="1"/>
</dbReference>
<evidence type="ECO:0000313" key="4">
    <source>
        <dbReference type="Proteomes" id="UP000186026"/>
    </source>
</evidence>
<keyword evidence="1" id="KW-0378">Hydrolase</keyword>
<name>A0A1N7MTB7_9BACT</name>
<protein>
    <recommendedName>
        <fullName evidence="2">Sialate O-acetylesterase domain-containing protein</fullName>
    </recommendedName>
</protein>
<reference evidence="4" key="1">
    <citation type="submission" date="2017-01" db="EMBL/GenBank/DDBJ databases">
        <authorList>
            <person name="Varghese N."/>
            <person name="Submissions S."/>
        </authorList>
    </citation>
    <scope>NUCLEOTIDE SEQUENCE [LARGE SCALE GENOMIC DNA]</scope>
    <source>
        <strain evidence="4">DSM 46698</strain>
    </source>
</reference>
<dbReference type="InterPro" id="IPR005181">
    <property type="entry name" value="SASA"/>
</dbReference>
<proteinExistence type="predicted"/>
<evidence type="ECO:0000313" key="3">
    <source>
        <dbReference type="EMBL" id="SIS89278.1"/>
    </source>
</evidence>
<feature type="domain" description="Sialate O-acetylesterase" evidence="2">
    <location>
        <begin position="40"/>
        <end position="285"/>
    </location>
</feature>
<sequence length="291" mass="32307">MKSKQIIYRVAPLVKIKSFIMGFVLISFTIGKLQAQDENFYIFLSFGQSNMEGHAKFEEIDTVVDDRFQVLQTVDCENLDRVKGNWYPAAAPLTRCYTGLGPSDYFGRTLLDNLPEHIKVGVINVSVGGTKIELFQKDNYQSYVATAPGWLQNMVEEYDGDPYGRLIEMAKLAQQHGVIKGILLHQGESNTGDQTWPTKVKGVYDTMLSDLGLNPNSLPLLAGEMVSEAQGGKCASMNDIIKTLPEVLPTAHVISSEDCEAVDDGLHFSAAGYRELGRRYGIKMLEILNKD</sequence>
<dbReference type="PANTHER" id="PTHR31988">
    <property type="entry name" value="ESTERASE, PUTATIVE (DUF303)-RELATED"/>
    <property type="match status" value="1"/>
</dbReference>
<dbReference type="STRING" id="529505.SAMN05421761_107116"/>
<dbReference type="Proteomes" id="UP000186026">
    <property type="component" value="Unassembled WGS sequence"/>
</dbReference>
<dbReference type="SUPFAM" id="SSF52266">
    <property type="entry name" value="SGNH hydrolase"/>
    <property type="match status" value="1"/>
</dbReference>
<dbReference type="PANTHER" id="PTHR31988:SF19">
    <property type="entry name" value="9-O-ACETYL-N-ACETYLNEURAMINIC ACID DEACETYLASE-RELATED"/>
    <property type="match status" value="1"/>
</dbReference>
<dbReference type="AlphaFoldDB" id="A0A1N7MTB7"/>
<dbReference type="EMBL" id="FTOP01000007">
    <property type="protein sequence ID" value="SIS89278.1"/>
    <property type="molecule type" value="Genomic_DNA"/>
</dbReference>
<organism evidence="3 4">
    <name type="scientific">Belliella pelovolcani</name>
    <dbReference type="NCBI Taxonomy" id="529505"/>
    <lineage>
        <taxon>Bacteria</taxon>
        <taxon>Pseudomonadati</taxon>
        <taxon>Bacteroidota</taxon>
        <taxon>Cytophagia</taxon>
        <taxon>Cytophagales</taxon>
        <taxon>Cyclobacteriaceae</taxon>
        <taxon>Belliella</taxon>
    </lineage>
</organism>
<dbReference type="InterPro" id="IPR036514">
    <property type="entry name" value="SGNH_hydro_sf"/>
</dbReference>
<dbReference type="Pfam" id="PF03629">
    <property type="entry name" value="SASA"/>
    <property type="match status" value="1"/>
</dbReference>
<dbReference type="GO" id="GO:0016788">
    <property type="term" value="F:hydrolase activity, acting on ester bonds"/>
    <property type="evidence" value="ECO:0007669"/>
    <property type="project" value="UniProtKB-ARBA"/>
</dbReference>
<evidence type="ECO:0000259" key="2">
    <source>
        <dbReference type="Pfam" id="PF03629"/>
    </source>
</evidence>
<accession>A0A1N7MTB7</accession>